<dbReference type="GO" id="GO:0008081">
    <property type="term" value="F:phosphoric diester hydrolase activity"/>
    <property type="evidence" value="ECO:0007669"/>
    <property type="project" value="InterPro"/>
</dbReference>
<accession>A0A485LPD3</accession>
<dbReference type="Proteomes" id="UP000332933">
    <property type="component" value="Unassembled WGS sequence"/>
</dbReference>
<protein>
    <submittedName>
        <fullName evidence="7">Aste57867_23660 protein</fullName>
    </submittedName>
</protein>
<feature type="chain" id="PRO_5036355661" evidence="5">
    <location>
        <begin position="19"/>
        <end position="508"/>
    </location>
</feature>
<comment type="subcellular location">
    <subcellularLocation>
        <location evidence="1">Membrane</location>
    </subcellularLocation>
</comment>
<gene>
    <name evidence="7" type="primary">Aste57867_23660</name>
    <name evidence="6" type="ORF">As57867_023588</name>
    <name evidence="7" type="ORF">ASTE57867_23660</name>
</gene>
<dbReference type="EMBL" id="VJMH01007292">
    <property type="protein sequence ID" value="KAF0684347.1"/>
    <property type="molecule type" value="Genomic_DNA"/>
</dbReference>
<dbReference type="InterPro" id="IPR051008">
    <property type="entry name" value="Telomere_Capping_Maintenance"/>
</dbReference>
<evidence type="ECO:0000313" key="7">
    <source>
        <dbReference type="EMBL" id="VFU00305.1"/>
    </source>
</evidence>
<dbReference type="AlphaFoldDB" id="A0A485LPD3"/>
<keyword evidence="8" id="KW-1185">Reference proteome</keyword>
<dbReference type="GO" id="GO:0006629">
    <property type="term" value="P:lipid metabolic process"/>
    <property type="evidence" value="ECO:0007669"/>
    <property type="project" value="InterPro"/>
</dbReference>
<feature type="signal peptide" evidence="5">
    <location>
        <begin position="1"/>
        <end position="18"/>
    </location>
</feature>
<sequence length="508" mass="56258">MILFHAAAALIAATCVYARSMTKEDVIDTVPAGVTCDKVKHCDEHQVCVLVCERGSVKTEPWVDRALALQRKLAYTHSLCYAQLPGTHNSAINMFDGYGVEDHVFQNLLAYIPWMPPKVSVHTSDQHFSMTDQLRLGARLLELDVHWVDDDLRIAHCGGFESSLLDEMISWLNKIAKMLGMEIQWDSETVGCKPSLSSIPAHSQRHVQDALDELAAWLHRPENAHEFLLVYFDDEVNLLTWHKVPLLLEYIKKAFPVAEIVKPQDVPPAGAWPAFESLVASGKRVAFLTATDYAPVGDELLFLKDSLCKWQEPELPLTPYPICRFPDATHSTLEQPGTLFRPESSEIQYGVLNAMGHVGPNLHLVDDASIPQLLECGAAIPSPDNLTPKRMEAMVWSFAPGEPLSSLDGDMCVAMKKASPRWIGLPCDGVDNMGTLCKHNQTTWVITDSSCHDETEAAVPTNAYENRVVHDVLKTSPFAGVWIPVPKTTLDALYGRGQVYDASIGTLV</sequence>
<keyword evidence="3" id="KW-1133">Transmembrane helix</keyword>
<dbReference type="SUPFAM" id="SSF51695">
    <property type="entry name" value="PLC-like phosphodiesterases"/>
    <property type="match status" value="1"/>
</dbReference>
<evidence type="ECO:0000313" key="8">
    <source>
        <dbReference type="Proteomes" id="UP000332933"/>
    </source>
</evidence>
<evidence type="ECO:0000256" key="3">
    <source>
        <dbReference type="ARBA" id="ARBA00022989"/>
    </source>
</evidence>
<organism evidence="7 8">
    <name type="scientific">Aphanomyces stellatus</name>
    <dbReference type="NCBI Taxonomy" id="120398"/>
    <lineage>
        <taxon>Eukaryota</taxon>
        <taxon>Sar</taxon>
        <taxon>Stramenopiles</taxon>
        <taxon>Oomycota</taxon>
        <taxon>Saprolegniomycetes</taxon>
        <taxon>Saprolegniales</taxon>
        <taxon>Verrucalvaceae</taxon>
        <taxon>Aphanomyces</taxon>
    </lineage>
</organism>
<evidence type="ECO:0000256" key="1">
    <source>
        <dbReference type="ARBA" id="ARBA00004370"/>
    </source>
</evidence>
<keyword evidence="2" id="KW-0812">Transmembrane</keyword>
<reference evidence="6" key="2">
    <citation type="submission" date="2019-06" db="EMBL/GenBank/DDBJ databases">
        <title>Genomics analysis of Aphanomyces spp. identifies a new class of oomycete effector associated with host adaptation.</title>
        <authorList>
            <person name="Gaulin E."/>
        </authorList>
    </citation>
    <scope>NUCLEOTIDE SEQUENCE</scope>
    <source>
        <strain evidence="6">CBS 578.67</strain>
    </source>
</reference>
<proteinExistence type="predicted"/>
<evidence type="ECO:0000256" key="5">
    <source>
        <dbReference type="SAM" id="SignalP"/>
    </source>
</evidence>
<dbReference type="OrthoDB" id="7984201at2759"/>
<dbReference type="Gene3D" id="3.20.20.190">
    <property type="entry name" value="Phosphatidylinositol (PI) phosphodiesterase"/>
    <property type="match status" value="1"/>
</dbReference>
<evidence type="ECO:0000256" key="2">
    <source>
        <dbReference type="ARBA" id="ARBA00022692"/>
    </source>
</evidence>
<evidence type="ECO:0000313" key="6">
    <source>
        <dbReference type="EMBL" id="KAF0684347.1"/>
    </source>
</evidence>
<evidence type="ECO:0000256" key="4">
    <source>
        <dbReference type="ARBA" id="ARBA00023136"/>
    </source>
</evidence>
<name>A0A485LPD3_9STRA</name>
<reference evidence="7 8" key="1">
    <citation type="submission" date="2019-03" db="EMBL/GenBank/DDBJ databases">
        <authorList>
            <person name="Gaulin E."/>
            <person name="Dumas B."/>
        </authorList>
    </citation>
    <scope>NUCLEOTIDE SEQUENCE [LARGE SCALE GENOMIC DNA]</scope>
    <source>
        <strain evidence="7">CBS 568.67</strain>
    </source>
</reference>
<keyword evidence="4" id="KW-0472">Membrane</keyword>
<dbReference type="EMBL" id="CAADRA010007318">
    <property type="protein sequence ID" value="VFU00305.1"/>
    <property type="molecule type" value="Genomic_DNA"/>
</dbReference>
<dbReference type="GO" id="GO:0016020">
    <property type="term" value="C:membrane"/>
    <property type="evidence" value="ECO:0007669"/>
    <property type="project" value="UniProtKB-SubCell"/>
</dbReference>
<keyword evidence="5" id="KW-0732">Signal</keyword>
<dbReference type="PANTHER" id="PTHR35518:SF2">
    <property type="entry name" value="MAINTENANCE OF TELOMERE CAPPING PROTEIN 6"/>
    <property type="match status" value="1"/>
</dbReference>
<dbReference type="PANTHER" id="PTHR35518">
    <property type="entry name" value="MAINTENANCE OF TELOMOERE CAPPING"/>
    <property type="match status" value="1"/>
</dbReference>
<dbReference type="InterPro" id="IPR017946">
    <property type="entry name" value="PLC-like_Pdiesterase_TIM-brl"/>
</dbReference>